<name>A0A0B8NYW4_9VIBR</name>
<proteinExistence type="predicted"/>
<keyword evidence="2" id="KW-1185">Reference proteome</keyword>
<dbReference type="Proteomes" id="UP000031671">
    <property type="component" value="Unassembled WGS sequence"/>
</dbReference>
<evidence type="ECO:0000313" key="1">
    <source>
        <dbReference type="EMBL" id="GAM56243.1"/>
    </source>
</evidence>
<protein>
    <submittedName>
        <fullName evidence="1">Uncharacterized protein</fullName>
    </submittedName>
</protein>
<reference evidence="1 2" key="1">
    <citation type="submission" date="2015-01" db="EMBL/GenBank/DDBJ databases">
        <title>Vibrio sp. C1 JCM 19231 whole genome shotgun sequence.</title>
        <authorList>
            <person name="Sawabe T."/>
            <person name="Meirelles P."/>
            <person name="Feng G."/>
            <person name="Sayaka M."/>
            <person name="Hattori M."/>
            <person name="Ohkuma M."/>
        </authorList>
    </citation>
    <scope>NUCLEOTIDE SEQUENCE [LARGE SCALE GENOMIC DNA]</scope>
    <source>
        <strain evidence="2">JCM 19231</strain>
    </source>
</reference>
<evidence type="ECO:0000313" key="2">
    <source>
        <dbReference type="Proteomes" id="UP000031671"/>
    </source>
</evidence>
<gene>
    <name evidence="1" type="ORF">JCM19231_2497</name>
</gene>
<sequence>MSFELIYNISIKYPTHVFTRHDSFPRKLARATANFATSTMDAPPVLFFKLSLLSLIQELVEVET</sequence>
<organism evidence="1 2">
    <name type="scientific">Vibrio ishigakensis</name>
    <dbReference type="NCBI Taxonomy" id="1481914"/>
    <lineage>
        <taxon>Bacteria</taxon>
        <taxon>Pseudomonadati</taxon>
        <taxon>Pseudomonadota</taxon>
        <taxon>Gammaproteobacteria</taxon>
        <taxon>Vibrionales</taxon>
        <taxon>Vibrionaceae</taxon>
        <taxon>Vibrio</taxon>
    </lineage>
</organism>
<dbReference type="EMBL" id="BBRZ01000026">
    <property type="protein sequence ID" value="GAM56243.1"/>
    <property type="molecule type" value="Genomic_DNA"/>
</dbReference>
<comment type="caution">
    <text evidence="1">The sequence shown here is derived from an EMBL/GenBank/DDBJ whole genome shotgun (WGS) entry which is preliminary data.</text>
</comment>
<dbReference type="AlphaFoldDB" id="A0A0B8NYW4"/>
<reference evidence="1 2" key="2">
    <citation type="submission" date="2015-01" db="EMBL/GenBank/DDBJ databases">
        <authorList>
            <consortium name="NBRP consortium"/>
            <person name="Sawabe T."/>
            <person name="Meirelles P."/>
            <person name="Feng G."/>
            <person name="Sayaka M."/>
            <person name="Hattori M."/>
            <person name="Ohkuma M."/>
        </authorList>
    </citation>
    <scope>NUCLEOTIDE SEQUENCE [LARGE SCALE GENOMIC DNA]</scope>
    <source>
        <strain evidence="2">JCM 19231</strain>
    </source>
</reference>
<accession>A0A0B8NYW4</accession>